<proteinExistence type="predicted"/>
<protein>
    <submittedName>
        <fullName evidence="2">Uncharacterized protein</fullName>
    </submittedName>
</protein>
<gene>
    <name evidence="2" type="ORF">FSW04_09905</name>
</gene>
<evidence type="ECO:0000256" key="1">
    <source>
        <dbReference type="SAM" id="Coils"/>
    </source>
</evidence>
<evidence type="ECO:0000313" key="3">
    <source>
        <dbReference type="Proteomes" id="UP000321805"/>
    </source>
</evidence>
<organism evidence="2 3">
    <name type="scientific">Baekduia soli</name>
    <dbReference type="NCBI Taxonomy" id="496014"/>
    <lineage>
        <taxon>Bacteria</taxon>
        <taxon>Bacillati</taxon>
        <taxon>Actinomycetota</taxon>
        <taxon>Thermoleophilia</taxon>
        <taxon>Solirubrobacterales</taxon>
        <taxon>Baekduiaceae</taxon>
        <taxon>Baekduia</taxon>
    </lineage>
</organism>
<keyword evidence="1" id="KW-0175">Coiled coil</keyword>
<dbReference type="KEGG" id="bsol:FSW04_09905"/>
<reference evidence="2 3" key="1">
    <citation type="journal article" date="2018" name="J. Microbiol.">
        <title>Baekduia soli gen. nov., sp. nov., a novel bacterium isolated from the soil of Baekdu Mountain and proposal of a novel family name, Baekduiaceae fam. nov.</title>
        <authorList>
            <person name="An D.S."/>
            <person name="Siddiqi M.Z."/>
            <person name="Kim K.H."/>
            <person name="Yu H.S."/>
            <person name="Im W.T."/>
        </authorList>
    </citation>
    <scope>NUCLEOTIDE SEQUENCE [LARGE SCALE GENOMIC DNA]</scope>
    <source>
        <strain evidence="2 3">BR7-21</strain>
    </source>
</reference>
<evidence type="ECO:0000313" key="2">
    <source>
        <dbReference type="EMBL" id="QEC47853.1"/>
    </source>
</evidence>
<dbReference type="Proteomes" id="UP000321805">
    <property type="component" value="Chromosome"/>
</dbReference>
<keyword evidence="3" id="KW-1185">Reference proteome</keyword>
<sequence>MAAVKSTNKSGPLTERERLREQLASATAFKATAQAEVAALAQKYGGAGNNGGWRKLHAVIAAAHLGVAKGTTPPAELAKAQDDLARVESEHAAAIERIAVANTAIRELRDQVADLHEREADVFAADSAQLAAAAEADLAALTDAYNKSRTSWEAARASYGEWTPDVPEVSSCPAWPLPSVEVLSTPCRPVDVRR</sequence>
<dbReference type="AlphaFoldDB" id="A0A5B8U480"/>
<accession>A0A5B8U480</accession>
<feature type="coiled-coil region" evidence="1">
    <location>
        <begin position="77"/>
        <end position="118"/>
    </location>
</feature>
<dbReference type="RefSeq" id="WP_146918777.1">
    <property type="nucleotide sequence ID" value="NZ_CP042430.1"/>
</dbReference>
<dbReference type="EMBL" id="CP042430">
    <property type="protein sequence ID" value="QEC47853.1"/>
    <property type="molecule type" value="Genomic_DNA"/>
</dbReference>
<name>A0A5B8U480_9ACTN</name>